<dbReference type="Proteomes" id="UP000001058">
    <property type="component" value="Unassembled WGS sequence"/>
</dbReference>
<gene>
    <name evidence="2" type="ORF">VOLCADRAFT_90693</name>
</gene>
<accession>D8TVG9</accession>
<dbReference type="EMBL" id="GL378339">
    <property type="protein sequence ID" value="EFJ48456.1"/>
    <property type="molecule type" value="Genomic_DNA"/>
</dbReference>
<reference evidence="2 3" key="1">
    <citation type="journal article" date="2010" name="Science">
        <title>Genomic analysis of organismal complexity in the multicellular green alga Volvox carteri.</title>
        <authorList>
            <person name="Prochnik S.E."/>
            <person name="Umen J."/>
            <person name="Nedelcu A.M."/>
            <person name="Hallmann A."/>
            <person name="Miller S.M."/>
            <person name="Nishii I."/>
            <person name="Ferris P."/>
            <person name="Kuo A."/>
            <person name="Mitros T."/>
            <person name="Fritz-Laylin L.K."/>
            <person name="Hellsten U."/>
            <person name="Chapman J."/>
            <person name="Simakov O."/>
            <person name="Rensing S.A."/>
            <person name="Terry A."/>
            <person name="Pangilinan J."/>
            <person name="Kapitonov V."/>
            <person name="Jurka J."/>
            <person name="Salamov A."/>
            <person name="Shapiro H."/>
            <person name="Schmutz J."/>
            <person name="Grimwood J."/>
            <person name="Lindquist E."/>
            <person name="Lucas S."/>
            <person name="Grigoriev I.V."/>
            <person name="Schmitt R."/>
            <person name="Kirk D."/>
            <person name="Rokhsar D.S."/>
        </authorList>
    </citation>
    <scope>NUCLEOTIDE SEQUENCE [LARGE SCALE GENOMIC DNA]</scope>
    <source>
        <strain evidence="3">f. Nagariensis / Eve</strain>
    </source>
</reference>
<dbReference type="GeneID" id="9619725"/>
<dbReference type="InParanoid" id="D8TVG9"/>
<protein>
    <recommendedName>
        <fullName evidence="4">F-box domain-containing protein</fullName>
    </recommendedName>
</protein>
<evidence type="ECO:0008006" key="4">
    <source>
        <dbReference type="Google" id="ProtNLM"/>
    </source>
</evidence>
<evidence type="ECO:0000313" key="2">
    <source>
        <dbReference type="EMBL" id="EFJ48456.1"/>
    </source>
</evidence>
<dbReference type="OrthoDB" id="10257471at2759"/>
<dbReference type="STRING" id="3068.D8TVG9"/>
<dbReference type="SMART" id="SM00367">
    <property type="entry name" value="LRR_CC"/>
    <property type="match status" value="3"/>
</dbReference>
<dbReference type="GO" id="GO:0005930">
    <property type="term" value="C:axoneme"/>
    <property type="evidence" value="ECO:0007669"/>
    <property type="project" value="UniProtKB-SubCell"/>
</dbReference>
<dbReference type="InterPro" id="IPR006553">
    <property type="entry name" value="Leu-rich_rpt_Cys-con_subtyp"/>
</dbReference>
<sequence length="502" mass="53938">MAEALHGPSPLLLLPSFTFGSHIYTCLNEQDRKALRLACKESRLFVNGEVKEACVPGSLLGGLSLRRIVETCPQIARLVLADSQIEHVCGKTLAEFLNDNVPGEGFHYPHGVGVQKLDVKQCNYLSSTDLQRLIGACPQLESLRTSRWADGSHLRALLPLANQLTELDLGDSAHNILSITDKTLAHMPLMPALRTISLKRCIEVTDDGVAHFSQARLPNLISLDLSYTRITGTSGFETLSGLLSLDVHGCRAFGDTGLAAVCTRHAGTLRTLYLHGTAVQSGSGSLRHLAQASGLEVLDLGTAWEVDSEGLEALSCCRTLADLRLGNFNLRHPRLPRQLQQPEGLNSTTTVAAATAAATAGSLPCLLRLSLGGMFGQYGLERLLRCLPRLQRLELAGLDTARDQVLAQLVASRGGAAASLQELLLARGGPDLTAGGLMRLAALPALKRLTLIDCPCAATNASVQQLIHAVRLAGRILQGSRARWANKRAEDNLAKPGKRLWR</sequence>
<dbReference type="PANTHER" id="PTHR13318">
    <property type="entry name" value="PARTNER OF PAIRED, ISOFORM B-RELATED"/>
    <property type="match status" value="1"/>
</dbReference>
<evidence type="ECO:0000313" key="3">
    <source>
        <dbReference type="Proteomes" id="UP000001058"/>
    </source>
</evidence>
<dbReference type="GO" id="GO:0019005">
    <property type="term" value="C:SCF ubiquitin ligase complex"/>
    <property type="evidence" value="ECO:0007669"/>
    <property type="project" value="TreeGrafter"/>
</dbReference>
<organism evidence="3">
    <name type="scientific">Volvox carteri f. nagariensis</name>
    <dbReference type="NCBI Taxonomy" id="3068"/>
    <lineage>
        <taxon>Eukaryota</taxon>
        <taxon>Viridiplantae</taxon>
        <taxon>Chlorophyta</taxon>
        <taxon>core chlorophytes</taxon>
        <taxon>Chlorophyceae</taxon>
        <taxon>CS clade</taxon>
        <taxon>Chlamydomonadales</taxon>
        <taxon>Volvocaceae</taxon>
        <taxon>Volvox</taxon>
    </lineage>
</organism>
<dbReference type="AlphaFoldDB" id="D8TVG9"/>
<dbReference type="SUPFAM" id="SSF52047">
    <property type="entry name" value="RNI-like"/>
    <property type="match status" value="1"/>
</dbReference>
<proteinExistence type="predicted"/>
<dbReference type="InterPro" id="IPR032675">
    <property type="entry name" value="LRR_dom_sf"/>
</dbReference>
<evidence type="ECO:0000256" key="1">
    <source>
        <dbReference type="ARBA" id="ARBA00004430"/>
    </source>
</evidence>
<comment type="subcellular location">
    <subcellularLocation>
        <location evidence="1">Cytoplasm</location>
        <location evidence="1">Cytoskeleton</location>
        <location evidence="1">Cilium axoneme</location>
    </subcellularLocation>
</comment>
<dbReference type="PANTHER" id="PTHR13318:SF190">
    <property type="entry name" value="PARTNER OF PAIRED, ISOFORM B"/>
    <property type="match status" value="1"/>
</dbReference>
<dbReference type="Gene3D" id="3.80.10.10">
    <property type="entry name" value="Ribonuclease Inhibitor"/>
    <property type="match status" value="1"/>
</dbReference>
<dbReference type="RefSeq" id="XP_002950255.1">
    <property type="nucleotide sequence ID" value="XM_002950209.1"/>
</dbReference>
<dbReference type="KEGG" id="vcn:VOLCADRAFT_90693"/>
<dbReference type="GO" id="GO:0031146">
    <property type="term" value="P:SCF-dependent proteasomal ubiquitin-dependent protein catabolic process"/>
    <property type="evidence" value="ECO:0007669"/>
    <property type="project" value="TreeGrafter"/>
</dbReference>
<keyword evidence="3" id="KW-1185">Reference proteome</keyword>
<name>D8TVG9_VOLCA</name>